<dbReference type="RefSeq" id="WP_084370571.1">
    <property type="nucleotide sequence ID" value="NZ_FWYF01000001.1"/>
</dbReference>
<evidence type="ECO:0000256" key="1">
    <source>
        <dbReference type="SAM" id="MobiDB-lite"/>
    </source>
</evidence>
<dbReference type="STRING" id="692418.SAMN04488029_0215"/>
<organism evidence="2 3">
    <name type="scientific">Reichenbachiella faecimaris</name>
    <dbReference type="NCBI Taxonomy" id="692418"/>
    <lineage>
        <taxon>Bacteria</taxon>
        <taxon>Pseudomonadati</taxon>
        <taxon>Bacteroidota</taxon>
        <taxon>Cytophagia</taxon>
        <taxon>Cytophagales</taxon>
        <taxon>Reichenbachiellaceae</taxon>
        <taxon>Reichenbachiella</taxon>
    </lineage>
</organism>
<accession>A0A1W2G5C7</accession>
<dbReference type="Proteomes" id="UP000192472">
    <property type="component" value="Unassembled WGS sequence"/>
</dbReference>
<evidence type="ECO:0000313" key="2">
    <source>
        <dbReference type="EMBL" id="SMD31877.1"/>
    </source>
</evidence>
<dbReference type="EMBL" id="FWYF01000001">
    <property type="protein sequence ID" value="SMD31877.1"/>
    <property type="molecule type" value="Genomic_DNA"/>
</dbReference>
<evidence type="ECO:0000313" key="3">
    <source>
        <dbReference type="Proteomes" id="UP000192472"/>
    </source>
</evidence>
<reference evidence="2 3" key="1">
    <citation type="submission" date="2017-04" db="EMBL/GenBank/DDBJ databases">
        <authorList>
            <person name="Afonso C.L."/>
            <person name="Miller P.J."/>
            <person name="Scott M.A."/>
            <person name="Spackman E."/>
            <person name="Goraichik I."/>
            <person name="Dimitrov K.M."/>
            <person name="Suarez D.L."/>
            <person name="Swayne D.E."/>
        </authorList>
    </citation>
    <scope>NUCLEOTIDE SEQUENCE [LARGE SCALE GENOMIC DNA]</scope>
    <source>
        <strain evidence="2 3">DSM 26133</strain>
    </source>
</reference>
<dbReference type="Gene3D" id="3.30.1380.20">
    <property type="entry name" value="Trafficking protein particle complex subunit 3"/>
    <property type="match status" value="1"/>
</dbReference>
<gene>
    <name evidence="2" type="ORF">SAMN04488029_0215</name>
</gene>
<sequence>MEILDTYLEDKSTYQFGEEPLSLQSEYFNVSILKAIEQLGGKIDLKPVLVVSAQVLSYAQFSKFFEEQRKMKEEDRKKFIENYFAHCGFGKLSVRSISNKGGHADLNSDHYASTWIKYFGERPKNHPGVGYFTCGFLCGAIEAMYEVPCGTFDGKQSQCMSRGESKSRFEIFRGLRRKLNPSPSFGKQQEEDEPLTDTSGINDYKIIELIKNLHLTGLATDNGFIDAFDSTWTKHYANYHPLVMIKLLMQAEKKLGKGGVGHIRKIFTEAAEGNAYFTLGKILNSKFWKENVTGIASTDMNGKWHSCLDIMTGFGCGRWELAEGSSTEYKVNVINNPETNAFLKLVGNTKAPLGYSTGGFLMGLANYIQKNPSPEAVDTDFVEQMKSAKGDISYKEEQSRMVGSEKDTLMILVH</sequence>
<dbReference type="AlphaFoldDB" id="A0A1W2G5C7"/>
<proteinExistence type="predicted"/>
<protein>
    <submittedName>
        <fullName evidence="2">Uncharacterized protein</fullName>
    </submittedName>
</protein>
<keyword evidence="3" id="KW-1185">Reference proteome</keyword>
<name>A0A1W2G5C7_REIFA</name>
<feature type="region of interest" description="Disordered" evidence="1">
    <location>
        <begin position="178"/>
        <end position="197"/>
    </location>
</feature>
<dbReference type="OrthoDB" id="977777at2"/>